<proteinExistence type="predicted"/>
<dbReference type="Proteomes" id="UP000029965">
    <property type="component" value="Chromosome 19"/>
</dbReference>
<evidence type="ECO:0000313" key="2">
    <source>
        <dbReference type="Ensembl" id="ENSCSAP00000001713.1"/>
    </source>
</evidence>
<reference evidence="2" key="3">
    <citation type="submission" date="2025-09" db="UniProtKB">
        <authorList>
            <consortium name="Ensembl"/>
        </authorList>
    </citation>
    <scope>IDENTIFICATION</scope>
</reference>
<sequence length="257" mass="28631">MVLFKHGQREDTVGPPFHEWEVCRLLSLCAQFCSVSSNCIGKTSTCQAEVPPSEGVQWHLGKGIWKVSMWPSPAWKQGGNSAVSPALALPKWLVKSHTMSVSGLCCSTPQSCLGKAIHAPCPHLQPGPRPTGTQSKRLPRRWRGDLCFCSRCLCVRAWEECWCVLRTFLIAPCTWEHGADERGSGLALQLELGRSPHWRGEDPSRSREQASRQLVGTQPPRSFGLSCLLSFRQIHDATIWSPLFYVTWGRAWGSSVH</sequence>
<accession>A0A0D9QZC4</accession>
<feature type="region of interest" description="Disordered" evidence="1">
    <location>
        <begin position="197"/>
        <end position="217"/>
    </location>
</feature>
<evidence type="ECO:0000313" key="3">
    <source>
        <dbReference type="Proteomes" id="UP000029965"/>
    </source>
</evidence>
<reference evidence="2" key="2">
    <citation type="submission" date="2025-08" db="UniProtKB">
        <authorList>
            <consortium name="Ensembl"/>
        </authorList>
    </citation>
    <scope>IDENTIFICATION</scope>
</reference>
<dbReference type="EMBL" id="AC239258">
    <property type="status" value="NOT_ANNOTATED_CDS"/>
    <property type="molecule type" value="Genomic_DNA"/>
</dbReference>
<evidence type="ECO:0000256" key="1">
    <source>
        <dbReference type="SAM" id="MobiDB-lite"/>
    </source>
</evidence>
<protein>
    <submittedName>
        <fullName evidence="2">Uncharacterized protein</fullName>
    </submittedName>
</protein>
<dbReference type="EMBL" id="AQIB01150450">
    <property type="status" value="NOT_ANNOTATED_CDS"/>
    <property type="molecule type" value="Genomic_DNA"/>
</dbReference>
<name>A0A0D9QZC4_CHLSB</name>
<dbReference type="Ensembl" id="ENSCSAT00000003436.1">
    <property type="protein sequence ID" value="ENSCSAP00000001713.1"/>
    <property type="gene ID" value="ENSCSAG00000005402.1"/>
</dbReference>
<dbReference type="Bgee" id="ENSCSAG00000005402">
    <property type="expression patterns" value="Expressed in pituitary gland and 7 other cell types or tissues"/>
</dbReference>
<dbReference type="AlphaFoldDB" id="A0A0D9QZC4"/>
<keyword evidence="3" id="KW-1185">Reference proteome</keyword>
<feature type="compositionally biased region" description="Basic and acidic residues" evidence="1">
    <location>
        <begin position="198"/>
        <end position="210"/>
    </location>
</feature>
<reference evidence="2 3" key="1">
    <citation type="submission" date="2014-03" db="EMBL/GenBank/DDBJ databases">
        <authorList>
            <person name="Warren W."/>
            <person name="Wilson R.K."/>
        </authorList>
    </citation>
    <scope>NUCLEOTIDE SEQUENCE</scope>
</reference>
<organism evidence="2 3">
    <name type="scientific">Chlorocebus sabaeus</name>
    <name type="common">Green monkey</name>
    <name type="synonym">Simia sabaea</name>
    <dbReference type="NCBI Taxonomy" id="60711"/>
    <lineage>
        <taxon>Eukaryota</taxon>
        <taxon>Metazoa</taxon>
        <taxon>Chordata</taxon>
        <taxon>Craniata</taxon>
        <taxon>Vertebrata</taxon>
        <taxon>Euteleostomi</taxon>
        <taxon>Mammalia</taxon>
        <taxon>Eutheria</taxon>
        <taxon>Euarchontoglires</taxon>
        <taxon>Primates</taxon>
        <taxon>Haplorrhini</taxon>
        <taxon>Catarrhini</taxon>
        <taxon>Cercopithecidae</taxon>
        <taxon>Cercopithecinae</taxon>
        <taxon>Chlorocebus</taxon>
    </lineage>
</organism>